<accession>A0A4R3ZPC7</accession>
<comment type="caution">
    <text evidence="1">The sequence shown here is derived from an EMBL/GenBank/DDBJ whole genome shotgun (WGS) entry which is preliminary data.</text>
</comment>
<dbReference type="Proteomes" id="UP000295805">
    <property type="component" value="Unassembled WGS sequence"/>
</dbReference>
<proteinExistence type="predicted"/>
<protein>
    <recommendedName>
        <fullName evidence="3">IrrE N-terminal-like domain-containing protein</fullName>
    </recommendedName>
</protein>
<name>A0A4R3ZPC7_9ACTN</name>
<organism evidence="1 2">
    <name type="scientific">Dietzia cinnamea</name>
    <dbReference type="NCBI Taxonomy" id="321318"/>
    <lineage>
        <taxon>Bacteria</taxon>
        <taxon>Bacillati</taxon>
        <taxon>Actinomycetota</taxon>
        <taxon>Actinomycetes</taxon>
        <taxon>Mycobacteriales</taxon>
        <taxon>Dietziaceae</taxon>
        <taxon>Dietzia</taxon>
    </lineage>
</organism>
<evidence type="ECO:0008006" key="3">
    <source>
        <dbReference type="Google" id="ProtNLM"/>
    </source>
</evidence>
<reference evidence="1 2" key="1">
    <citation type="submission" date="2019-03" db="EMBL/GenBank/DDBJ databases">
        <title>Root nodule microbial communities of legume samples collected from USA, Mexico and Botswana.</title>
        <authorList>
            <person name="Hirsch A."/>
        </authorList>
    </citation>
    <scope>NUCLEOTIDE SEQUENCE [LARGE SCALE GENOMIC DNA]</scope>
    <source>
        <strain evidence="1 2">55</strain>
    </source>
</reference>
<evidence type="ECO:0000313" key="1">
    <source>
        <dbReference type="EMBL" id="TCW21355.1"/>
    </source>
</evidence>
<evidence type="ECO:0000313" key="2">
    <source>
        <dbReference type="Proteomes" id="UP000295805"/>
    </source>
</evidence>
<dbReference type="AlphaFoldDB" id="A0A4R3ZPC7"/>
<dbReference type="EMBL" id="SMCX01000024">
    <property type="protein sequence ID" value="TCW21355.1"/>
    <property type="molecule type" value="Genomic_DNA"/>
</dbReference>
<gene>
    <name evidence="1" type="ORF">EDD19_1248</name>
</gene>
<sequence>MSVPRLSRLLRPTRSPIDAAVDELMSRLAGVTGIASEAELVTAAVEVCGAPIEVEEVAQPQGRYGMVARTAQGHVITLDPQLPGDLRLHTLLHEIGHVLLGHTENAGAGAPDRLTALVTGQPVTNEVNCAVPEFRQWAQRENDAEQFASTVARRLRRGLTGRHLSRLDEAFG</sequence>